<dbReference type="GO" id="GO:0005886">
    <property type="term" value="C:plasma membrane"/>
    <property type="evidence" value="ECO:0007669"/>
    <property type="project" value="TreeGrafter"/>
</dbReference>
<dbReference type="PANTHER" id="PTHR45138:SF9">
    <property type="entry name" value="DIGUANYLATE CYCLASE DGCM-RELATED"/>
    <property type="match status" value="1"/>
</dbReference>
<reference evidence="5 6" key="1">
    <citation type="submission" date="2012-06" db="EMBL/GenBank/DDBJ databases">
        <title>The complete chromosome of genome of Turneriella parva DSM 21527.</title>
        <authorList>
            <consortium name="US DOE Joint Genome Institute (JGI-PGF)"/>
            <person name="Lucas S."/>
            <person name="Han J."/>
            <person name="Lapidus A."/>
            <person name="Bruce D."/>
            <person name="Goodwin L."/>
            <person name="Pitluck S."/>
            <person name="Peters L."/>
            <person name="Kyrpides N."/>
            <person name="Mavromatis K."/>
            <person name="Ivanova N."/>
            <person name="Mikhailova N."/>
            <person name="Chertkov O."/>
            <person name="Detter J.C."/>
            <person name="Tapia R."/>
            <person name="Han C."/>
            <person name="Land M."/>
            <person name="Hauser L."/>
            <person name="Markowitz V."/>
            <person name="Cheng J.-F."/>
            <person name="Hugenholtz P."/>
            <person name="Woyke T."/>
            <person name="Wu D."/>
            <person name="Gronow S."/>
            <person name="Wellnitz S."/>
            <person name="Brambilla E."/>
            <person name="Klenk H.-P."/>
            <person name="Eisen J.A."/>
        </authorList>
    </citation>
    <scope>NUCLEOTIDE SEQUENCE [LARGE SCALE GENOMIC DNA]</scope>
    <source>
        <strain evidence="6">ATCC BAA-1111 / DSM 21527 / NCTC 11395 / H</strain>
    </source>
</reference>
<dbReference type="EC" id="2.7.7.65" evidence="1"/>
<keyword evidence="3" id="KW-1133">Transmembrane helix</keyword>
<dbReference type="Proteomes" id="UP000006048">
    <property type="component" value="Chromosome"/>
</dbReference>
<protein>
    <recommendedName>
        <fullName evidence="1">diguanylate cyclase</fullName>
        <ecNumber evidence="1">2.7.7.65</ecNumber>
    </recommendedName>
</protein>
<dbReference type="AlphaFoldDB" id="I4B3H9"/>
<evidence type="ECO:0000256" key="2">
    <source>
        <dbReference type="ARBA" id="ARBA00034247"/>
    </source>
</evidence>
<dbReference type="GO" id="GO:0052621">
    <property type="term" value="F:diguanylate cyclase activity"/>
    <property type="evidence" value="ECO:0007669"/>
    <property type="project" value="UniProtKB-EC"/>
</dbReference>
<evidence type="ECO:0000259" key="4">
    <source>
        <dbReference type="PROSITE" id="PS50887"/>
    </source>
</evidence>
<evidence type="ECO:0000256" key="1">
    <source>
        <dbReference type="ARBA" id="ARBA00012528"/>
    </source>
</evidence>
<feature type="domain" description="GGDEF" evidence="4">
    <location>
        <begin position="142"/>
        <end position="272"/>
    </location>
</feature>
<evidence type="ECO:0000313" key="6">
    <source>
        <dbReference type="Proteomes" id="UP000006048"/>
    </source>
</evidence>
<dbReference type="OrthoDB" id="9805474at2"/>
<dbReference type="NCBIfam" id="TIGR00254">
    <property type="entry name" value="GGDEF"/>
    <property type="match status" value="1"/>
</dbReference>
<keyword evidence="3" id="KW-0472">Membrane</keyword>
<evidence type="ECO:0000256" key="3">
    <source>
        <dbReference type="SAM" id="Phobius"/>
    </source>
</evidence>
<dbReference type="STRING" id="869212.Turpa_1188"/>
<proteinExistence type="predicted"/>
<accession>I4B3H9</accession>
<dbReference type="CDD" id="cd01949">
    <property type="entry name" value="GGDEF"/>
    <property type="match status" value="1"/>
</dbReference>
<dbReference type="SUPFAM" id="SSF55073">
    <property type="entry name" value="Nucleotide cyclase"/>
    <property type="match status" value="1"/>
</dbReference>
<dbReference type="InterPro" id="IPR029787">
    <property type="entry name" value="Nucleotide_cyclase"/>
</dbReference>
<dbReference type="PATRIC" id="fig|869212.3.peg.1173"/>
<dbReference type="SMART" id="SM00267">
    <property type="entry name" value="GGDEF"/>
    <property type="match status" value="1"/>
</dbReference>
<sequence length="273" mass="30654">MRAKRTTDVLLALALWVAISAIDNQVTYEIGLSIFYLIPISFAVYRLGFAAGLTVSVLSSLSWYFNDLGTGHTYSNPLMPLWNALMRYGYFVLHSYFLSRYSLLLKKSQQQAYTDSLTNARNSRYLIEQIRRDHDHAAAQNKPLTLAYIDLDNFKAVNDTKGHAEGDLVLQTLANCTMALMGEKDTFGRMGGDEFVLILPGYTFDEANTLLTRLRSAVHAEFAAHNWPVSLSVGAITYTELGRLADRLLQDVDSLMYAVKKSGKDALRHEPRP</sequence>
<dbReference type="InterPro" id="IPR043128">
    <property type="entry name" value="Rev_trsase/Diguanyl_cyclase"/>
</dbReference>
<keyword evidence="6" id="KW-1185">Reference proteome</keyword>
<name>I4B3H9_TURPD</name>
<dbReference type="InterPro" id="IPR050469">
    <property type="entry name" value="Diguanylate_Cyclase"/>
</dbReference>
<keyword evidence="3" id="KW-0812">Transmembrane</keyword>
<gene>
    <name evidence="5" type="ordered locus">Turpa_1188</name>
</gene>
<evidence type="ECO:0000313" key="5">
    <source>
        <dbReference type="EMBL" id="AFM11836.1"/>
    </source>
</evidence>
<organism evidence="5 6">
    <name type="scientific">Turneriella parva (strain ATCC BAA-1111 / DSM 21527 / NCTC 11395 / H)</name>
    <name type="common">Leptospira parva</name>
    <dbReference type="NCBI Taxonomy" id="869212"/>
    <lineage>
        <taxon>Bacteria</taxon>
        <taxon>Pseudomonadati</taxon>
        <taxon>Spirochaetota</taxon>
        <taxon>Spirochaetia</taxon>
        <taxon>Leptospirales</taxon>
        <taxon>Leptospiraceae</taxon>
        <taxon>Turneriella</taxon>
    </lineage>
</organism>
<dbReference type="PANTHER" id="PTHR45138">
    <property type="entry name" value="REGULATORY COMPONENTS OF SENSORY TRANSDUCTION SYSTEM"/>
    <property type="match status" value="1"/>
</dbReference>
<dbReference type="Gene3D" id="3.30.70.270">
    <property type="match status" value="1"/>
</dbReference>
<comment type="catalytic activity">
    <reaction evidence="2">
        <text>2 GTP = 3',3'-c-di-GMP + 2 diphosphate</text>
        <dbReference type="Rhea" id="RHEA:24898"/>
        <dbReference type="ChEBI" id="CHEBI:33019"/>
        <dbReference type="ChEBI" id="CHEBI:37565"/>
        <dbReference type="ChEBI" id="CHEBI:58805"/>
        <dbReference type="EC" id="2.7.7.65"/>
    </reaction>
</comment>
<dbReference type="HOGENOM" id="CLU_000445_11_1_12"/>
<dbReference type="GO" id="GO:1902201">
    <property type="term" value="P:negative regulation of bacterial-type flagellum-dependent cell motility"/>
    <property type="evidence" value="ECO:0007669"/>
    <property type="project" value="TreeGrafter"/>
</dbReference>
<feature type="transmembrane region" description="Helical" evidence="3">
    <location>
        <begin position="34"/>
        <end position="58"/>
    </location>
</feature>
<dbReference type="EMBL" id="CP002959">
    <property type="protein sequence ID" value="AFM11836.1"/>
    <property type="molecule type" value="Genomic_DNA"/>
</dbReference>
<dbReference type="InterPro" id="IPR000160">
    <property type="entry name" value="GGDEF_dom"/>
</dbReference>
<dbReference type="Pfam" id="PF00990">
    <property type="entry name" value="GGDEF"/>
    <property type="match status" value="1"/>
</dbReference>
<dbReference type="KEGG" id="tpx:Turpa_1188"/>
<dbReference type="RefSeq" id="WP_014802352.1">
    <property type="nucleotide sequence ID" value="NC_018020.1"/>
</dbReference>
<dbReference type="GO" id="GO:0043709">
    <property type="term" value="P:cell adhesion involved in single-species biofilm formation"/>
    <property type="evidence" value="ECO:0007669"/>
    <property type="project" value="TreeGrafter"/>
</dbReference>
<dbReference type="PROSITE" id="PS50887">
    <property type="entry name" value="GGDEF"/>
    <property type="match status" value="1"/>
</dbReference>